<dbReference type="PANTHER" id="PTHR43877">
    <property type="entry name" value="AMINOALKYLPHOSPHONATE N-ACETYLTRANSFERASE-RELATED-RELATED"/>
    <property type="match status" value="1"/>
</dbReference>
<comment type="caution">
    <text evidence="4">The sequence shown here is derived from an EMBL/GenBank/DDBJ whole genome shotgun (WGS) entry which is preliminary data.</text>
</comment>
<proteinExistence type="predicted"/>
<dbReference type="InterPro" id="IPR050832">
    <property type="entry name" value="Bact_Acetyltransf"/>
</dbReference>
<dbReference type="EMBL" id="JAFNJU010000010">
    <property type="protein sequence ID" value="MBO1265870.1"/>
    <property type="molecule type" value="Genomic_DNA"/>
</dbReference>
<dbReference type="AlphaFoldDB" id="A0A939HCM4"/>
<keyword evidence="2" id="KW-0012">Acyltransferase</keyword>
<keyword evidence="1" id="KW-0808">Transferase</keyword>
<dbReference type="Proteomes" id="UP000664218">
    <property type="component" value="Unassembled WGS sequence"/>
</dbReference>
<evidence type="ECO:0000313" key="4">
    <source>
        <dbReference type="EMBL" id="MBO1265870.1"/>
    </source>
</evidence>
<name>A0A939HCM4_9CLOT</name>
<accession>A0A939HCM4</accession>
<evidence type="ECO:0000256" key="2">
    <source>
        <dbReference type="ARBA" id="ARBA00023315"/>
    </source>
</evidence>
<feature type="domain" description="N-acetyltransferase" evidence="3">
    <location>
        <begin position="4"/>
        <end position="164"/>
    </location>
</feature>
<dbReference type="SUPFAM" id="SSF55729">
    <property type="entry name" value="Acyl-CoA N-acyltransferases (Nat)"/>
    <property type="match status" value="1"/>
</dbReference>
<evidence type="ECO:0000313" key="5">
    <source>
        <dbReference type="Proteomes" id="UP000664218"/>
    </source>
</evidence>
<dbReference type="CDD" id="cd04301">
    <property type="entry name" value="NAT_SF"/>
    <property type="match status" value="1"/>
</dbReference>
<evidence type="ECO:0000256" key="1">
    <source>
        <dbReference type="ARBA" id="ARBA00022679"/>
    </source>
</evidence>
<organism evidence="4 5">
    <name type="scientific">Proteiniclasticum aestuarii</name>
    <dbReference type="NCBI Taxonomy" id="2817862"/>
    <lineage>
        <taxon>Bacteria</taxon>
        <taxon>Bacillati</taxon>
        <taxon>Bacillota</taxon>
        <taxon>Clostridia</taxon>
        <taxon>Eubacteriales</taxon>
        <taxon>Clostridiaceae</taxon>
        <taxon>Proteiniclasticum</taxon>
    </lineage>
</organism>
<dbReference type="InterPro" id="IPR000182">
    <property type="entry name" value="GNAT_dom"/>
</dbReference>
<evidence type="ECO:0000259" key="3">
    <source>
        <dbReference type="PROSITE" id="PS51186"/>
    </source>
</evidence>
<dbReference type="GO" id="GO:0016747">
    <property type="term" value="F:acyltransferase activity, transferring groups other than amino-acyl groups"/>
    <property type="evidence" value="ECO:0007669"/>
    <property type="project" value="InterPro"/>
</dbReference>
<gene>
    <name evidence="4" type="ORF">J3A84_12590</name>
</gene>
<reference evidence="4" key="1">
    <citation type="submission" date="2021-03" db="EMBL/GenBank/DDBJ databases">
        <title>Proteiniclasticum marinus sp. nov., isolated from tidal flat sediment.</title>
        <authorList>
            <person name="Namirimu T."/>
            <person name="Yang J.-A."/>
            <person name="Yang S.-H."/>
            <person name="Kim Y.-J."/>
            <person name="Kwon K.K."/>
        </authorList>
    </citation>
    <scope>NUCLEOTIDE SEQUENCE</scope>
    <source>
        <strain evidence="4">SCR006</strain>
    </source>
</reference>
<dbReference type="PANTHER" id="PTHR43877:SF2">
    <property type="entry name" value="AMINOALKYLPHOSPHONATE N-ACETYLTRANSFERASE-RELATED"/>
    <property type="match status" value="1"/>
</dbReference>
<keyword evidence="5" id="KW-1185">Reference proteome</keyword>
<protein>
    <submittedName>
        <fullName evidence="4">GNAT family N-acetyltransferase</fullName>
    </submittedName>
</protein>
<dbReference type="Pfam" id="PF00583">
    <property type="entry name" value="Acetyltransf_1"/>
    <property type="match status" value="1"/>
</dbReference>
<dbReference type="RefSeq" id="WP_207600393.1">
    <property type="nucleotide sequence ID" value="NZ_JAFNJU010000010.1"/>
</dbReference>
<dbReference type="Gene3D" id="3.40.630.30">
    <property type="match status" value="1"/>
</dbReference>
<sequence>MENFSIRKAVWEDLDGILKIKNEAHRLYVEERPDVYRESEILYTEGFLKSFFRHDRKVILVALTNDEIIAYGFIECMKVNLPMMVERQYAYIHDFAVSEKHREQGVATRLLAYIEEYASGNGASRIELAVHLFSKEAIGLYEKFGFTPRALRMEKELDEKKKRE</sequence>
<dbReference type="InterPro" id="IPR016181">
    <property type="entry name" value="Acyl_CoA_acyltransferase"/>
</dbReference>
<dbReference type="PROSITE" id="PS51186">
    <property type="entry name" value="GNAT"/>
    <property type="match status" value="1"/>
</dbReference>